<keyword evidence="2" id="KW-0238">DNA-binding</keyword>
<reference evidence="2 3" key="1">
    <citation type="submission" date="2020-08" db="EMBL/GenBank/DDBJ databases">
        <title>Sequencing the genomes of 1000 actinobacteria strains.</title>
        <authorList>
            <person name="Klenk H.-P."/>
        </authorList>
    </citation>
    <scope>NUCLEOTIDE SEQUENCE [LARGE SCALE GENOMIC DNA]</scope>
    <source>
        <strain evidence="2 3">DSM 44320</strain>
    </source>
</reference>
<dbReference type="InterPro" id="IPR005158">
    <property type="entry name" value="BTAD"/>
</dbReference>
<dbReference type="InterPro" id="IPR051677">
    <property type="entry name" value="AfsR-DnrI-RedD_regulator"/>
</dbReference>
<name>A0A7W5YTX6_9ACTN</name>
<dbReference type="AlphaFoldDB" id="A0A7W5YTX6"/>
<dbReference type="Pfam" id="PF03704">
    <property type="entry name" value="BTAD"/>
    <property type="match status" value="1"/>
</dbReference>
<dbReference type="SMART" id="SM01043">
    <property type="entry name" value="BTAD"/>
    <property type="match status" value="1"/>
</dbReference>
<sequence>MESSYRSPLRVDLLGGFRLQAGDDQVTLPSGSERLLAFVALCRQSVPRNLIAGTLWPEASERRAYASLRSALARLNGAGRRMLDVGVTEIRLSPDTDVDIDHARSLALRILDRTAPTPDEDLSPSAVSVLSSGLLPGWYDDWVLATAEEWHEQRLHALEALAADFVRARRHADAVAAASAALHAEPLRESACAALIQAHLAEGNQVEALRHFTRYAQRLQCELGLRPTPRLCELVAQLQPAGG</sequence>
<feature type="domain" description="Bacterial transcriptional activator" evidence="1">
    <location>
        <begin position="98"/>
        <end position="239"/>
    </location>
</feature>
<dbReference type="InterPro" id="IPR036388">
    <property type="entry name" value="WH-like_DNA-bd_sf"/>
</dbReference>
<protein>
    <submittedName>
        <fullName evidence="2">DNA-binding SARP family transcriptional activator</fullName>
    </submittedName>
</protein>
<dbReference type="GeneID" id="95393869"/>
<dbReference type="Gene3D" id="1.10.10.10">
    <property type="entry name" value="Winged helix-like DNA-binding domain superfamily/Winged helix DNA-binding domain"/>
    <property type="match status" value="1"/>
</dbReference>
<dbReference type="InterPro" id="IPR011990">
    <property type="entry name" value="TPR-like_helical_dom_sf"/>
</dbReference>
<dbReference type="SUPFAM" id="SSF48452">
    <property type="entry name" value="TPR-like"/>
    <property type="match status" value="1"/>
</dbReference>
<dbReference type="PANTHER" id="PTHR35807">
    <property type="entry name" value="TRANSCRIPTIONAL REGULATOR REDD-RELATED"/>
    <property type="match status" value="1"/>
</dbReference>
<dbReference type="RefSeq" id="WP_183658274.1">
    <property type="nucleotide sequence ID" value="NZ_BAAAXX010000079.1"/>
</dbReference>
<keyword evidence="3" id="KW-1185">Reference proteome</keyword>
<dbReference type="GO" id="GO:0003677">
    <property type="term" value="F:DNA binding"/>
    <property type="evidence" value="ECO:0007669"/>
    <property type="project" value="UniProtKB-KW"/>
</dbReference>
<evidence type="ECO:0000259" key="1">
    <source>
        <dbReference type="SMART" id="SM01043"/>
    </source>
</evidence>
<proteinExistence type="predicted"/>
<evidence type="ECO:0000313" key="2">
    <source>
        <dbReference type="EMBL" id="MBB3731799.1"/>
    </source>
</evidence>
<organism evidence="2 3">
    <name type="scientific">Nonomuraea dietziae</name>
    <dbReference type="NCBI Taxonomy" id="65515"/>
    <lineage>
        <taxon>Bacteria</taxon>
        <taxon>Bacillati</taxon>
        <taxon>Actinomycetota</taxon>
        <taxon>Actinomycetes</taxon>
        <taxon>Streptosporangiales</taxon>
        <taxon>Streptosporangiaceae</taxon>
        <taxon>Nonomuraea</taxon>
    </lineage>
</organism>
<gene>
    <name evidence="2" type="ORF">FHR33_007659</name>
</gene>
<evidence type="ECO:0000313" key="3">
    <source>
        <dbReference type="Proteomes" id="UP000579945"/>
    </source>
</evidence>
<dbReference type="Gene3D" id="1.25.40.10">
    <property type="entry name" value="Tetratricopeptide repeat domain"/>
    <property type="match status" value="1"/>
</dbReference>
<dbReference type="Proteomes" id="UP000579945">
    <property type="component" value="Unassembled WGS sequence"/>
</dbReference>
<comment type="caution">
    <text evidence="2">The sequence shown here is derived from an EMBL/GenBank/DDBJ whole genome shotgun (WGS) entry which is preliminary data.</text>
</comment>
<dbReference type="EMBL" id="JACIBV010000001">
    <property type="protein sequence ID" value="MBB3731799.1"/>
    <property type="molecule type" value="Genomic_DNA"/>
</dbReference>
<accession>A0A7W5YTX6</accession>